<dbReference type="OrthoDB" id="2679643at2759"/>
<name>A0A369JBW3_HYPMA</name>
<evidence type="ECO:0000313" key="2">
    <source>
        <dbReference type="EMBL" id="RDB19368.1"/>
    </source>
</evidence>
<accession>A0A369JBW3</accession>
<dbReference type="Proteomes" id="UP000076154">
    <property type="component" value="Unassembled WGS sequence"/>
</dbReference>
<dbReference type="AlphaFoldDB" id="A0A369JBW3"/>
<protein>
    <submittedName>
        <fullName evidence="2">Uncharacterized protein</fullName>
    </submittedName>
</protein>
<keyword evidence="1" id="KW-0812">Transmembrane</keyword>
<keyword evidence="1" id="KW-0472">Membrane</keyword>
<dbReference type="InParanoid" id="A0A369JBW3"/>
<feature type="transmembrane region" description="Helical" evidence="1">
    <location>
        <begin position="82"/>
        <end position="104"/>
    </location>
</feature>
<proteinExistence type="predicted"/>
<gene>
    <name evidence="2" type="ORF">Hypma_013422</name>
</gene>
<dbReference type="EMBL" id="LUEZ02000080">
    <property type="protein sequence ID" value="RDB19368.1"/>
    <property type="molecule type" value="Genomic_DNA"/>
</dbReference>
<keyword evidence="1" id="KW-1133">Transmembrane helix</keyword>
<sequence length="336" mass="37787">MSNSAGVESKADLIRFVQSLEGSEIARIMSIASFSLADKVLLDWPMDNLTDPVLPESLPPAIHHDREKPFNRFCKPSIQSAFYLNLIAIGVIQGILVTRIWYLFQGSRAIQIGVILGFVASLVSSLVFLHLSANNLRIITSEDVLRLLPYISYVGCHAVRPPHFWRVYLPSLVLHSWQTVLYILTAMRALRNRRLLKNAPVLKRLLRDGGFFYFVVFVSVNLTAIGSLLKDVPKLNIPAIFSHFLLTTTSIAVSRVLFSIHSLADKLGSDSAWLLNNAQLTRLGFRRGAHEGELIIERNTVYSDDDLESTYANYLGKGHITPLKETRVGVYDDRPW</sequence>
<keyword evidence="3" id="KW-1185">Reference proteome</keyword>
<organism evidence="2 3">
    <name type="scientific">Hypsizygus marmoreus</name>
    <name type="common">White beech mushroom</name>
    <name type="synonym">Agaricus marmoreus</name>
    <dbReference type="NCBI Taxonomy" id="39966"/>
    <lineage>
        <taxon>Eukaryota</taxon>
        <taxon>Fungi</taxon>
        <taxon>Dikarya</taxon>
        <taxon>Basidiomycota</taxon>
        <taxon>Agaricomycotina</taxon>
        <taxon>Agaricomycetes</taxon>
        <taxon>Agaricomycetidae</taxon>
        <taxon>Agaricales</taxon>
        <taxon>Tricholomatineae</taxon>
        <taxon>Lyophyllaceae</taxon>
        <taxon>Hypsizygus</taxon>
    </lineage>
</organism>
<reference evidence="2" key="1">
    <citation type="submission" date="2018-04" db="EMBL/GenBank/DDBJ databases">
        <title>Whole genome sequencing of Hypsizygus marmoreus.</title>
        <authorList>
            <person name="Choi I.-G."/>
            <person name="Min B."/>
            <person name="Kim J.-G."/>
            <person name="Kim S."/>
            <person name="Oh Y.-L."/>
            <person name="Kong W.-S."/>
            <person name="Park H."/>
            <person name="Jeong J."/>
            <person name="Song E.-S."/>
        </authorList>
    </citation>
    <scope>NUCLEOTIDE SEQUENCE [LARGE SCALE GENOMIC DNA]</scope>
    <source>
        <strain evidence="2">51987-8</strain>
    </source>
</reference>
<evidence type="ECO:0000256" key="1">
    <source>
        <dbReference type="SAM" id="Phobius"/>
    </source>
</evidence>
<evidence type="ECO:0000313" key="3">
    <source>
        <dbReference type="Proteomes" id="UP000076154"/>
    </source>
</evidence>
<comment type="caution">
    <text evidence="2">The sequence shown here is derived from an EMBL/GenBank/DDBJ whole genome shotgun (WGS) entry which is preliminary data.</text>
</comment>
<feature type="transmembrane region" description="Helical" evidence="1">
    <location>
        <begin position="110"/>
        <end position="131"/>
    </location>
</feature>
<feature type="transmembrane region" description="Helical" evidence="1">
    <location>
        <begin position="235"/>
        <end position="258"/>
    </location>
</feature>
<feature type="transmembrane region" description="Helical" evidence="1">
    <location>
        <begin position="211"/>
        <end position="229"/>
    </location>
</feature>